<gene>
    <name evidence="1" type="ORF">JCM19300_513</name>
</gene>
<comment type="caution">
    <text evidence="1">The sequence shown here is derived from an EMBL/GenBank/DDBJ whole genome shotgun (WGS) entry which is preliminary data.</text>
</comment>
<sequence>MNYKAYVFVVVLVFGFFKMNAQNDVDLASDSKGTYLKGNAVTLLAAMPHIGLETGLSKKWTFQIDAIASFWNSVDGAPLQFLIVTPEFRYYFKERFKGFYVGGHIAGTTFKLSKFFRGNNGYEQGFGYTAGATIGIQKRLSDRFNIDIFLGGGTHQAFYKGYNKASGERVDGVVRYNKSGEWLPYRGGVMLAYKLN</sequence>
<dbReference type="Proteomes" id="UP000029644">
    <property type="component" value="Unassembled WGS sequence"/>
</dbReference>
<protein>
    <recommendedName>
        <fullName evidence="3">DUF3575 domain-containing protein</fullName>
    </recommendedName>
</protein>
<dbReference type="RefSeq" id="WP_081959312.1">
    <property type="nucleotide sequence ID" value="NZ_BBNQ01000018.1"/>
</dbReference>
<reference evidence="1 2" key="1">
    <citation type="journal article" date="2014" name="Genome Announc.">
        <title>Draft Genome Sequences of Marine Flavobacterium Algibacter lectus Strains SS8 and NR4.</title>
        <authorList>
            <person name="Takatani N."/>
            <person name="Nakanishi M."/>
            <person name="Meirelles P."/>
            <person name="Mino S."/>
            <person name="Suda W."/>
            <person name="Oshima K."/>
            <person name="Hattori M."/>
            <person name="Ohkuma M."/>
            <person name="Hosokawa M."/>
            <person name="Miyashita K."/>
            <person name="Thompson F.L."/>
            <person name="Niwa A."/>
            <person name="Sawabe T."/>
            <person name="Sawabe T."/>
        </authorList>
    </citation>
    <scope>NUCLEOTIDE SEQUENCE [LARGE SCALE GENOMIC DNA]</scope>
    <source>
        <strain evidence="1 2">JCM 19300</strain>
    </source>
</reference>
<evidence type="ECO:0008006" key="3">
    <source>
        <dbReference type="Google" id="ProtNLM"/>
    </source>
</evidence>
<name>A0A090VI11_9FLAO</name>
<dbReference type="AlphaFoldDB" id="A0A090VI11"/>
<evidence type="ECO:0000313" key="1">
    <source>
        <dbReference type="EMBL" id="GAL64376.1"/>
    </source>
</evidence>
<dbReference type="EMBL" id="BBNQ01000018">
    <property type="protein sequence ID" value="GAL64376.1"/>
    <property type="molecule type" value="Genomic_DNA"/>
</dbReference>
<organism evidence="1 2">
    <name type="scientific">Algibacter lectus</name>
    <dbReference type="NCBI Taxonomy" id="221126"/>
    <lineage>
        <taxon>Bacteria</taxon>
        <taxon>Pseudomonadati</taxon>
        <taxon>Bacteroidota</taxon>
        <taxon>Flavobacteriia</taxon>
        <taxon>Flavobacteriales</taxon>
        <taxon>Flavobacteriaceae</taxon>
        <taxon>Algibacter</taxon>
    </lineage>
</organism>
<proteinExistence type="predicted"/>
<accession>A0A090VI11</accession>
<dbReference type="InterPro" id="IPR021958">
    <property type="entry name" value="DUF3575"/>
</dbReference>
<dbReference type="OrthoDB" id="1001751at2"/>
<dbReference type="Pfam" id="PF12099">
    <property type="entry name" value="DUF3575"/>
    <property type="match status" value="1"/>
</dbReference>
<evidence type="ECO:0000313" key="2">
    <source>
        <dbReference type="Proteomes" id="UP000029644"/>
    </source>
</evidence>